<keyword evidence="1" id="KW-0472">Membrane</keyword>
<name>A0A7D7RE93_PLAMR</name>
<feature type="transmembrane region" description="Helical" evidence="1">
    <location>
        <begin position="93"/>
        <end position="113"/>
    </location>
</feature>
<proteinExistence type="predicted"/>
<evidence type="ECO:0000313" key="2">
    <source>
        <dbReference type="EMBL" id="QMT17220.1"/>
    </source>
</evidence>
<sequence>MDEAQQEIKEIKGLKKKQLLWGNLFMLVLFLFLNYFLENGKILFLTWVLLISLLIIIALSLYTLISGTIVGTKTTRRIRAFDRKRWGEKKWKLLKITEIVLLTGLGVVLAVLVFNTNFDSPNQTFVGSAFPFIGAWVGYNLGEISRIKKLKEQAAND</sequence>
<accession>A0A7D7RE93</accession>
<dbReference type="AlphaFoldDB" id="A0A7D7RE93"/>
<dbReference type="Proteomes" id="UP000514716">
    <property type="component" value="Chromosome"/>
</dbReference>
<dbReference type="KEGG" id="pdec:H1Q58_14855"/>
<evidence type="ECO:0000313" key="3">
    <source>
        <dbReference type="Proteomes" id="UP000514716"/>
    </source>
</evidence>
<dbReference type="EMBL" id="CP059540">
    <property type="protein sequence ID" value="QMT17220.1"/>
    <property type="molecule type" value="Genomic_DNA"/>
</dbReference>
<evidence type="ECO:0000256" key="1">
    <source>
        <dbReference type="SAM" id="Phobius"/>
    </source>
</evidence>
<gene>
    <name evidence="2" type="ORF">H1Q58_14855</name>
</gene>
<feature type="transmembrane region" description="Helical" evidence="1">
    <location>
        <begin position="43"/>
        <end position="72"/>
    </location>
</feature>
<feature type="transmembrane region" description="Helical" evidence="1">
    <location>
        <begin position="125"/>
        <end position="142"/>
    </location>
</feature>
<dbReference type="RefSeq" id="WP_182091939.1">
    <property type="nucleotide sequence ID" value="NZ_CP059540.1"/>
</dbReference>
<keyword evidence="1" id="KW-1133">Transmembrane helix</keyword>
<reference evidence="2 3" key="1">
    <citation type="submission" date="2020-07" db="EMBL/GenBank/DDBJ databases">
        <title>Screening of a cold-adapted Planococcus bacterium producing protease in traditional shrimp paste and protease identification by genome sequencing.</title>
        <authorList>
            <person name="Gao R."/>
            <person name="Leng W."/>
            <person name="Chu Q."/>
            <person name="Wu X."/>
            <person name="Liu H."/>
            <person name="Li X."/>
        </authorList>
    </citation>
    <scope>NUCLEOTIDE SEQUENCE [LARGE SCALE GENOMIC DNA]</scope>
    <source>
        <strain evidence="2 3">XJ11</strain>
    </source>
</reference>
<protein>
    <submittedName>
        <fullName evidence="2">Uncharacterized protein</fullName>
    </submittedName>
</protein>
<organism evidence="2 3">
    <name type="scientific">Planococcus maritimus</name>
    <dbReference type="NCBI Taxonomy" id="192421"/>
    <lineage>
        <taxon>Bacteria</taxon>
        <taxon>Bacillati</taxon>
        <taxon>Bacillota</taxon>
        <taxon>Bacilli</taxon>
        <taxon>Bacillales</taxon>
        <taxon>Caryophanaceae</taxon>
        <taxon>Planococcus</taxon>
    </lineage>
</organism>
<keyword evidence="3" id="KW-1185">Reference proteome</keyword>
<feature type="transmembrane region" description="Helical" evidence="1">
    <location>
        <begin position="20"/>
        <end position="37"/>
    </location>
</feature>
<keyword evidence="1" id="KW-0812">Transmembrane</keyword>